<evidence type="ECO:0000256" key="1">
    <source>
        <dbReference type="ARBA" id="ARBA00022527"/>
    </source>
</evidence>
<evidence type="ECO:0000313" key="4">
    <source>
        <dbReference type="Proteomes" id="UP000326553"/>
    </source>
</evidence>
<evidence type="ECO:0000313" key="3">
    <source>
        <dbReference type="EMBL" id="QEV16442.1"/>
    </source>
</evidence>
<dbReference type="GO" id="GO:0004674">
    <property type="term" value="F:protein serine/threonine kinase activity"/>
    <property type="evidence" value="ECO:0007669"/>
    <property type="project" value="UniProtKB-KW"/>
</dbReference>
<organism evidence="3 4">
    <name type="scientific">Streptomyces alboniger</name>
    <dbReference type="NCBI Taxonomy" id="132473"/>
    <lineage>
        <taxon>Bacteria</taxon>
        <taxon>Bacillati</taxon>
        <taxon>Actinomycetota</taxon>
        <taxon>Actinomycetes</taxon>
        <taxon>Kitasatosporales</taxon>
        <taxon>Streptomycetaceae</taxon>
        <taxon>Streptomyces</taxon>
        <taxon>Streptomyces aurantiacus group</taxon>
    </lineage>
</organism>
<keyword evidence="1" id="KW-0808">Transferase</keyword>
<dbReference type="SUPFAM" id="SSF55874">
    <property type="entry name" value="ATPase domain of HSP90 chaperone/DNA topoisomerase II/histidine kinase"/>
    <property type="match status" value="1"/>
</dbReference>
<dbReference type="InterPro" id="IPR036890">
    <property type="entry name" value="HATPase_C_sf"/>
</dbReference>
<dbReference type="OrthoDB" id="4286457at2"/>
<keyword evidence="3" id="KW-0067">ATP-binding</keyword>
<keyword evidence="1" id="KW-0723">Serine/threonine-protein kinase</keyword>
<evidence type="ECO:0000259" key="2">
    <source>
        <dbReference type="Pfam" id="PF13581"/>
    </source>
</evidence>
<dbReference type="CDD" id="cd16936">
    <property type="entry name" value="HATPase_RsbW-like"/>
    <property type="match status" value="1"/>
</dbReference>
<dbReference type="Pfam" id="PF13581">
    <property type="entry name" value="HATPase_c_2"/>
    <property type="match status" value="1"/>
</dbReference>
<accession>A0A5J6HAX0</accession>
<dbReference type="PANTHER" id="PTHR35526:SF3">
    <property type="entry name" value="ANTI-SIGMA-F FACTOR RSBW"/>
    <property type="match status" value="1"/>
</dbReference>
<protein>
    <submittedName>
        <fullName evidence="3">ATP-binding protein</fullName>
    </submittedName>
</protein>
<proteinExistence type="predicted"/>
<keyword evidence="4" id="KW-1185">Reference proteome</keyword>
<dbReference type="Gene3D" id="3.30.565.10">
    <property type="entry name" value="Histidine kinase-like ATPase, C-terminal domain"/>
    <property type="match status" value="1"/>
</dbReference>
<dbReference type="InterPro" id="IPR050267">
    <property type="entry name" value="Anti-sigma-factor_SerPK"/>
</dbReference>
<dbReference type="EMBL" id="CP023695">
    <property type="protein sequence ID" value="QEV16442.1"/>
    <property type="molecule type" value="Genomic_DNA"/>
</dbReference>
<dbReference type="RefSeq" id="WP_070321155.1">
    <property type="nucleotide sequence ID" value="NZ_CP023695.1"/>
</dbReference>
<reference evidence="3 4" key="1">
    <citation type="submission" date="2017-09" db="EMBL/GenBank/DDBJ databases">
        <authorList>
            <person name="Lee N."/>
            <person name="Cho B.-K."/>
        </authorList>
    </citation>
    <scope>NUCLEOTIDE SEQUENCE [LARGE SCALE GENOMIC DNA]</scope>
    <source>
        <strain evidence="3 4">ATCC 12461</strain>
    </source>
</reference>
<dbReference type="KEGG" id="salw:CP975_02030"/>
<name>A0A5J6HAX0_STRAD</name>
<dbReference type="AlphaFoldDB" id="A0A5J6HAX0"/>
<keyword evidence="1" id="KW-0418">Kinase</keyword>
<feature type="domain" description="Histidine kinase/HSP90-like ATPase" evidence="2">
    <location>
        <begin position="31"/>
        <end position="139"/>
    </location>
</feature>
<dbReference type="PANTHER" id="PTHR35526">
    <property type="entry name" value="ANTI-SIGMA-F FACTOR RSBW-RELATED"/>
    <property type="match status" value="1"/>
</dbReference>
<keyword evidence="3" id="KW-0547">Nucleotide-binding</keyword>
<gene>
    <name evidence="3" type="ORF">CP975_02030</name>
</gene>
<sequence length="145" mass="15588">MDAERKHLQGEAGLNILAVEQTWNFEGELSDVTEARECAAVFLRGLACVKPQSSPEAHDDVLLAVTELASNAFTYAPGPFSLRLCAVADTVEIALTDTNPTAPKPRFADLTGCGGIGWHLINALAEQTITVPEEEGKTVHAFLPW</sequence>
<dbReference type="GO" id="GO:0005524">
    <property type="term" value="F:ATP binding"/>
    <property type="evidence" value="ECO:0007669"/>
    <property type="project" value="UniProtKB-KW"/>
</dbReference>
<dbReference type="Proteomes" id="UP000326553">
    <property type="component" value="Chromosome"/>
</dbReference>
<dbReference type="InterPro" id="IPR003594">
    <property type="entry name" value="HATPase_dom"/>
</dbReference>